<evidence type="ECO:0000313" key="4">
    <source>
        <dbReference type="EMBL" id="MBB3893491.1"/>
    </source>
</evidence>
<evidence type="ECO:0000256" key="2">
    <source>
        <dbReference type="SAM" id="SignalP"/>
    </source>
</evidence>
<dbReference type="EC" id="1.4.3.19" evidence="4"/>
<dbReference type="GO" id="GO:0043799">
    <property type="term" value="F:glycine oxidase activity"/>
    <property type="evidence" value="ECO:0007669"/>
    <property type="project" value="UniProtKB-EC"/>
</dbReference>
<dbReference type="Pfam" id="PF01266">
    <property type="entry name" value="DAO"/>
    <property type="match status" value="1"/>
</dbReference>
<dbReference type="Gene3D" id="3.50.50.60">
    <property type="entry name" value="FAD/NAD(P)-binding domain"/>
    <property type="match status" value="1"/>
</dbReference>
<keyword evidence="1 4" id="KW-0560">Oxidoreductase</keyword>
<feature type="signal peptide" evidence="2">
    <location>
        <begin position="1"/>
        <end position="24"/>
    </location>
</feature>
<dbReference type="SUPFAM" id="SSF54373">
    <property type="entry name" value="FAD-linked reductases, C-terminal domain"/>
    <property type="match status" value="1"/>
</dbReference>
<feature type="chain" id="PRO_5032945630" evidence="2">
    <location>
        <begin position="25"/>
        <end position="345"/>
    </location>
</feature>
<evidence type="ECO:0000259" key="3">
    <source>
        <dbReference type="Pfam" id="PF01266"/>
    </source>
</evidence>
<feature type="domain" description="FAD dependent oxidoreductase" evidence="3">
    <location>
        <begin position="7"/>
        <end position="320"/>
    </location>
</feature>
<organism evidence="4 5">
    <name type="scientific">Phenylobacterium haematophilum</name>
    <dbReference type="NCBI Taxonomy" id="98513"/>
    <lineage>
        <taxon>Bacteria</taxon>
        <taxon>Pseudomonadati</taxon>
        <taxon>Pseudomonadota</taxon>
        <taxon>Alphaproteobacteria</taxon>
        <taxon>Caulobacterales</taxon>
        <taxon>Caulobacteraceae</taxon>
        <taxon>Phenylobacterium</taxon>
    </lineage>
</organism>
<keyword evidence="5" id="KW-1185">Reference proteome</keyword>
<dbReference type="Proteomes" id="UP000530564">
    <property type="component" value="Unassembled WGS sequence"/>
</dbReference>
<dbReference type="InterPro" id="IPR006076">
    <property type="entry name" value="FAD-dep_OxRdtase"/>
</dbReference>
<dbReference type="PANTHER" id="PTHR13847:SF289">
    <property type="entry name" value="GLYCINE OXIDASE"/>
    <property type="match status" value="1"/>
</dbReference>
<proteinExistence type="predicted"/>
<dbReference type="InterPro" id="IPR036188">
    <property type="entry name" value="FAD/NAD-bd_sf"/>
</dbReference>
<dbReference type="Gene3D" id="3.30.9.10">
    <property type="entry name" value="D-Amino Acid Oxidase, subunit A, domain 2"/>
    <property type="match status" value="1"/>
</dbReference>
<accession>A0A840A7S2</accession>
<dbReference type="SUPFAM" id="SSF51971">
    <property type="entry name" value="Nucleotide-binding domain"/>
    <property type="match status" value="1"/>
</dbReference>
<dbReference type="EMBL" id="JACIDK010000012">
    <property type="protein sequence ID" value="MBB3893491.1"/>
    <property type="molecule type" value="Genomic_DNA"/>
</dbReference>
<sequence>MSNGPKITVAGAGALGLTTALALADAGARVTVFDPTQPSDNASGVAAGMLAPAFEAVLDASATAHFPLLMAARNLWPALEARIGVTADRAGAVAVGDEDFLARIDASLRGLGLHPTDLERGGLADMAPDLDESWRRGLLVREDWRIEAGTALAALRRAAVDVGVEFRQQAASGFEGGERLVIATGAGHDLAVVAPELAHLSPIKGHILRTRERAYRGVVVRGQGAYVTGAPGGLTIGATMEAGLGDRAVEPAKVEPLKAAGVRLFPHLAGARFEAETGVRGATPDGLPMVGRGRHQDVLLAVGARRNGWLLAPLVARLIVACVTEGEAGPFAEAMSPARFDASAK</sequence>
<evidence type="ECO:0000256" key="1">
    <source>
        <dbReference type="ARBA" id="ARBA00023002"/>
    </source>
</evidence>
<dbReference type="AlphaFoldDB" id="A0A840A7S2"/>
<gene>
    <name evidence="4" type="ORF">GGQ61_004236</name>
</gene>
<keyword evidence="2" id="KW-0732">Signal</keyword>
<protein>
    <submittedName>
        <fullName evidence="4">Glycine oxidase</fullName>
        <ecNumber evidence="4">1.4.3.19</ecNumber>
    </submittedName>
</protein>
<reference evidence="4 5" key="1">
    <citation type="submission" date="2020-08" db="EMBL/GenBank/DDBJ databases">
        <title>Genomic Encyclopedia of Type Strains, Phase IV (KMG-IV): sequencing the most valuable type-strain genomes for metagenomic binning, comparative biology and taxonomic classification.</title>
        <authorList>
            <person name="Goeker M."/>
        </authorList>
    </citation>
    <scope>NUCLEOTIDE SEQUENCE [LARGE SCALE GENOMIC DNA]</scope>
    <source>
        <strain evidence="4 5">DSM 21793</strain>
    </source>
</reference>
<comment type="caution">
    <text evidence="4">The sequence shown here is derived from an EMBL/GenBank/DDBJ whole genome shotgun (WGS) entry which is preliminary data.</text>
</comment>
<evidence type="ECO:0000313" key="5">
    <source>
        <dbReference type="Proteomes" id="UP000530564"/>
    </source>
</evidence>
<dbReference type="RefSeq" id="WP_183776996.1">
    <property type="nucleotide sequence ID" value="NZ_JACIDK010000012.1"/>
</dbReference>
<dbReference type="PANTHER" id="PTHR13847">
    <property type="entry name" value="SARCOSINE DEHYDROGENASE-RELATED"/>
    <property type="match status" value="1"/>
</dbReference>
<dbReference type="GO" id="GO:0005737">
    <property type="term" value="C:cytoplasm"/>
    <property type="evidence" value="ECO:0007669"/>
    <property type="project" value="TreeGrafter"/>
</dbReference>
<name>A0A840A7S2_9CAUL</name>